<reference evidence="2 3" key="1">
    <citation type="submission" date="2019-04" db="EMBL/GenBank/DDBJ databases">
        <title>Lysinibacillus genome sequencing.</title>
        <authorList>
            <person name="Dunlap C."/>
        </authorList>
    </citation>
    <scope>NUCLEOTIDE SEQUENCE [LARGE SCALE GENOMIC DNA]</scope>
    <source>
        <strain evidence="2 3">NBRC 109424</strain>
    </source>
</reference>
<keyword evidence="3" id="KW-1185">Reference proteome</keyword>
<sequence>MSIYTLKELNEMMYNLQQLILDGADEEELKGYMDTISLEREAKLEGYAMVIKNLENENAGIKAEEERFAKRRKYNENAIARMKERMAETLETVEPDAKGVKRLKTEKFTFSFRKSTSVQIENDAAIPPQFIKVEKTISRAELAKALKAGKQIEGAQLVENQSLQIK</sequence>
<dbReference type="Proteomes" id="UP000308539">
    <property type="component" value="Unassembled WGS sequence"/>
</dbReference>
<dbReference type="RefSeq" id="WP_025220167.1">
    <property type="nucleotide sequence ID" value="NZ_CP006837.1"/>
</dbReference>
<gene>
    <name evidence="2" type="ORF">FC752_05845</name>
</gene>
<organism evidence="2 3">
    <name type="scientific">Lysinibacillus varians</name>
    <dbReference type="NCBI Taxonomy" id="1145276"/>
    <lineage>
        <taxon>Bacteria</taxon>
        <taxon>Bacillati</taxon>
        <taxon>Bacillota</taxon>
        <taxon>Bacilli</taxon>
        <taxon>Bacillales</taxon>
        <taxon>Bacillaceae</taxon>
        <taxon>Lysinibacillus</taxon>
    </lineage>
</organism>
<accession>A0ABY2TGG2</accession>
<protein>
    <submittedName>
        <fullName evidence="2">Siphovirus Gp157 family protein</fullName>
    </submittedName>
</protein>
<keyword evidence="1" id="KW-0175">Coiled coil</keyword>
<feature type="coiled-coil region" evidence="1">
    <location>
        <begin position="44"/>
        <end position="71"/>
    </location>
</feature>
<proteinExistence type="predicted"/>
<name>A0ABY2TGG2_9BACI</name>
<dbReference type="InterPro" id="IPR008840">
    <property type="entry name" value="Sipho_Gp157"/>
</dbReference>
<dbReference type="Pfam" id="PF05565">
    <property type="entry name" value="Sipho_Gp157"/>
    <property type="match status" value="1"/>
</dbReference>
<comment type="caution">
    <text evidence="2">The sequence shown here is derived from an EMBL/GenBank/DDBJ whole genome shotgun (WGS) entry which is preliminary data.</text>
</comment>
<evidence type="ECO:0000256" key="1">
    <source>
        <dbReference type="SAM" id="Coils"/>
    </source>
</evidence>
<dbReference type="EMBL" id="SZPV01000013">
    <property type="protein sequence ID" value="TKI66086.1"/>
    <property type="molecule type" value="Genomic_DNA"/>
</dbReference>
<evidence type="ECO:0000313" key="2">
    <source>
        <dbReference type="EMBL" id="TKI66086.1"/>
    </source>
</evidence>
<evidence type="ECO:0000313" key="3">
    <source>
        <dbReference type="Proteomes" id="UP000308539"/>
    </source>
</evidence>